<name>A0ACA9K5L3_9GLOM</name>
<proteinExistence type="predicted"/>
<accession>A0ACA9K5L3</accession>
<dbReference type="Proteomes" id="UP000789366">
    <property type="component" value="Unassembled WGS sequence"/>
</dbReference>
<gene>
    <name evidence="1" type="ORF">SPELUC_LOCUS946</name>
</gene>
<evidence type="ECO:0000313" key="2">
    <source>
        <dbReference type="Proteomes" id="UP000789366"/>
    </source>
</evidence>
<comment type="caution">
    <text evidence="1">The sequence shown here is derived from an EMBL/GenBank/DDBJ whole genome shotgun (WGS) entry which is preliminary data.</text>
</comment>
<organism evidence="1 2">
    <name type="scientific">Cetraspora pellucida</name>
    <dbReference type="NCBI Taxonomy" id="1433469"/>
    <lineage>
        <taxon>Eukaryota</taxon>
        <taxon>Fungi</taxon>
        <taxon>Fungi incertae sedis</taxon>
        <taxon>Mucoromycota</taxon>
        <taxon>Glomeromycotina</taxon>
        <taxon>Glomeromycetes</taxon>
        <taxon>Diversisporales</taxon>
        <taxon>Gigasporaceae</taxon>
        <taxon>Cetraspora</taxon>
    </lineage>
</organism>
<protein>
    <submittedName>
        <fullName evidence="1">17315_t:CDS:1</fullName>
    </submittedName>
</protein>
<evidence type="ECO:0000313" key="1">
    <source>
        <dbReference type="EMBL" id="CAG8454011.1"/>
    </source>
</evidence>
<sequence length="549" mass="62234">KNLAPLYLLLGLILDILLANHHVAEIDAHLDDMKKNRPDYYAACDKDCDICGVKLCCHFEGRACSEDPEQQNYHKIIEKLPTQSLSLSELQNNNTNSNSNKDNKSLYKGLAIGAVVVVLITGLIAYYLQFFAQKKGGGSAATNCSHKSYNPNNLGVKIFGSQLVKKGNIIVRQHGTKYKGGSGVFLELPPNITADFALTLALPISHKTKQKPPEIAQQIIKITNCPDLEHTITSQGYINFRFPIAYYQQFLNETLTHTGQNLRGEKKNLCLNIEYVSANPTGYLHLAHFRHAVVGSTLANIYQFCGYPMTREYYINDRGGQITSLINSVYYFYHQLQNATPIKAGQIDLYEKKQHLELLTELEKKNLIYIQDGATSFRSSLGADHHGTIARLKSAYQLLGHNPENLQIILVQTVNLLTKDGPTRFSKRAGNTIELAETLKYLQLDQLKFFLCEKDPNQPLSINTELLKENQEKTRLYYIQYAHARCHQIFQKAQQKNIDRIGSSIDLLTDQAERSIFNLLIRFSFVLENVIEENKPHHLINYLYELARA</sequence>
<dbReference type="EMBL" id="CAJVPW010000442">
    <property type="protein sequence ID" value="CAG8454011.1"/>
    <property type="molecule type" value="Genomic_DNA"/>
</dbReference>
<reference evidence="1" key="1">
    <citation type="submission" date="2021-06" db="EMBL/GenBank/DDBJ databases">
        <authorList>
            <person name="Kallberg Y."/>
            <person name="Tangrot J."/>
            <person name="Rosling A."/>
        </authorList>
    </citation>
    <scope>NUCLEOTIDE SEQUENCE</scope>
    <source>
        <strain evidence="1">28 12/20/2015</strain>
    </source>
</reference>
<feature type="non-terminal residue" evidence="1">
    <location>
        <position position="1"/>
    </location>
</feature>
<keyword evidence="2" id="KW-1185">Reference proteome</keyword>